<name>A0A9Q3W4Z1_9GAMM</name>
<dbReference type="GeneID" id="94686540"/>
<dbReference type="Gene3D" id="2.60.120.1140">
    <property type="entry name" value="Protein of unknown function DUF192"/>
    <property type="match status" value="1"/>
</dbReference>
<gene>
    <name evidence="1" type="ORF">LZG35_11715</name>
</gene>
<keyword evidence="2" id="KW-1185">Reference proteome</keyword>
<comment type="caution">
    <text evidence="1">The sequence shown here is derived from an EMBL/GenBank/DDBJ whole genome shotgun (WGS) entry which is preliminary data.</text>
</comment>
<evidence type="ECO:0000313" key="1">
    <source>
        <dbReference type="EMBL" id="MCE7509306.1"/>
    </source>
</evidence>
<sequence>MIARTIAQWFPVRLLAAGLTMVTSLGMAVEVPSGHTVLCVDGLSERLLVELADTPEERARGLMERDELGAFKGMWFRFERPQPAANGFWMFNTRIPLDIAFLDQSGEILTIHTMEPCLHRDPYSCPVYRSDARYSNVLEVNAGFFARHGVTPGSRVRPANDAVECGPESEE</sequence>
<dbReference type="Proteomes" id="UP001107961">
    <property type="component" value="Unassembled WGS sequence"/>
</dbReference>
<proteinExistence type="predicted"/>
<protein>
    <submittedName>
        <fullName evidence="1">DUF192 domain-containing protein</fullName>
    </submittedName>
</protein>
<dbReference type="PANTHER" id="PTHR37953:SF1">
    <property type="entry name" value="UPF0127 PROTEIN MJ1496"/>
    <property type="match status" value="1"/>
</dbReference>
<dbReference type="AlphaFoldDB" id="A0A9Q3W4Z1"/>
<dbReference type="InterPro" id="IPR003795">
    <property type="entry name" value="DUF192"/>
</dbReference>
<evidence type="ECO:0000313" key="2">
    <source>
        <dbReference type="Proteomes" id="UP001107961"/>
    </source>
</evidence>
<dbReference type="PANTHER" id="PTHR37953">
    <property type="entry name" value="UPF0127 PROTEIN MJ1496"/>
    <property type="match status" value="1"/>
</dbReference>
<dbReference type="RefSeq" id="WP_167374834.1">
    <property type="nucleotide sequence ID" value="NZ_CBDDTQ010000005.1"/>
</dbReference>
<reference evidence="1" key="1">
    <citation type="submission" date="2022-01" db="EMBL/GenBank/DDBJ databases">
        <authorList>
            <person name="Karlyshev A.V."/>
            <person name="Jaspars M."/>
        </authorList>
    </citation>
    <scope>NUCLEOTIDE SEQUENCE</scope>
    <source>
        <strain evidence="1">AGSA3-2</strain>
    </source>
</reference>
<dbReference type="InterPro" id="IPR038695">
    <property type="entry name" value="Saro_0823-like_sf"/>
</dbReference>
<dbReference type="EMBL" id="JAJVKT010000013">
    <property type="protein sequence ID" value="MCE7509306.1"/>
    <property type="molecule type" value="Genomic_DNA"/>
</dbReference>
<organism evidence="1 2">
    <name type="scientific">Alloalcanivorax xenomutans</name>
    <dbReference type="NCBI Taxonomy" id="1094342"/>
    <lineage>
        <taxon>Bacteria</taxon>
        <taxon>Pseudomonadati</taxon>
        <taxon>Pseudomonadota</taxon>
        <taxon>Gammaproteobacteria</taxon>
        <taxon>Oceanospirillales</taxon>
        <taxon>Alcanivoracaceae</taxon>
        <taxon>Alloalcanivorax</taxon>
    </lineage>
</organism>
<accession>A0A9Q3W4Z1</accession>
<dbReference type="Pfam" id="PF02643">
    <property type="entry name" value="DUF192"/>
    <property type="match status" value="1"/>
</dbReference>